<sequence>MLDWENLRYFVAIVEAGSLSGAARHMKVDHGTVSRRLSALEAELGVRLLDRLPRRCSLTAMGMQIHRLAQDMERAAFGIERLASAEQANMSGKVTLSVPPVLGTNFFADRLAPLRKRHPGIQLSMANQAQSVSLERREADIAVRLFRPSEPANVTRRIGRMPFGLYCAHDYAHATQPQDWGFIAYDAQYADMPHQQWLLSVAAGRPVVCEVSDISTQQRVARSGLGVAGLPLFIGDPDPALRPLPCDGESFYRDIWLVVHGDLGKSPLIRAVLDYVSETVEQVFAT</sequence>
<keyword evidence="4" id="KW-0804">Transcription</keyword>
<dbReference type="InterPro" id="IPR058163">
    <property type="entry name" value="LysR-type_TF_proteobact-type"/>
</dbReference>
<organism evidence="6 7">
    <name type="scientific">Pseudomonas asplenii</name>
    <dbReference type="NCBI Taxonomy" id="53407"/>
    <lineage>
        <taxon>Bacteria</taxon>
        <taxon>Pseudomonadati</taxon>
        <taxon>Pseudomonadota</taxon>
        <taxon>Gammaproteobacteria</taxon>
        <taxon>Pseudomonadales</taxon>
        <taxon>Pseudomonadaceae</taxon>
        <taxon>Pseudomonas</taxon>
    </lineage>
</organism>
<comment type="similarity">
    <text evidence="1">Belongs to the LysR transcriptional regulatory family.</text>
</comment>
<dbReference type="Gene3D" id="3.40.190.290">
    <property type="match status" value="1"/>
</dbReference>
<keyword evidence="3" id="KW-0238">DNA-binding</keyword>
<dbReference type="SUPFAM" id="SSF46785">
    <property type="entry name" value="Winged helix' DNA-binding domain"/>
    <property type="match status" value="1"/>
</dbReference>
<comment type="caution">
    <text evidence="6">The sequence shown here is derived from an EMBL/GenBank/DDBJ whole genome shotgun (WGS) entry which is preliminary data.</text>
</comment>
<protein>
    <submittedName>
        <fullName evidence="6">Transcriptional regulator, LysR family</fullName>
    </submittedName>
</protein>
<reference evidence="6 7" key="1">
    <citation type="journal article" date="2015" name="PLoS ONE">
        <title>Rice-Infecting Pseudomonas Genomes Are Highly Accessorized and Harbor Multiple Putative Virulence Mechanisms to Cause Sheath Brown Rot.</title>
        <authorList>
            <person name="Quibod I.L."/>
            <person name="Grande G."/>
            <person name="Oreiro E.G."/>
            <person name="Borja F.N."/>
            <person name="Dossa G.S."/>
            <person name="Mauleon R."/>
            <person name="Cruz C.V."/>
            <person name="Oliva R."/>
        </authorList>
    </citation>
    <scope>NUCLEOTIDE SEQUENCE [LARGE SCALE GENOMIC DNA]</scope>
    <source>
        <strain evidence="6 7">IRRI 6609</strain>
    </source>
</reference>
<dbReference type="STRING" id="50340.PF66_02147"/>
<dbReference type="InterPro" id="IPR036388">
    <property type="entry name" value="WH-like_DNA-bd_sf"/>
</dbReference>
<dbReference type="InterPro" id="IPR000847">
    <property type="entry name" value="LysR_HTH_N"/>
</dbReference>
<feature type="domain" description="HTH lysR-type" evidence="5">
    <location>
        <begin position="2"/>
        <end position="59"/>
    </location>
</feature>
<dbReference type="PATRIC" id="fig|50340.43.peg.5515"/>
<dbReference type="InterPro" id="IPR036390">
    <property type="entry name" value="WH_DNA-bd_sf"/>
</dbReference>
<evidence type="ECO:0000256" key="2">
    <source>
        <dbReference type="ARBA" id="ARBA00023015"/>
    </source>
</evidence>
<dbReference type="EMBL" id="JSYZ01000007">
    <property type="protein sequence ID" value="KPA91264.1"/>
    <property type="molecule type" value="Genomic_DNA"/>
</dbReference>
<dbReference type="InterPro" id="IPR005119">
    <property type="entry name" value="LysR_subst-bd"/>
</dbReference>
<accession>A0A0M9GHC8</accession>
<dbReference type="Gene3D" id="1.10.10.10">
    <property type="entry name" value="Winged helix-like DNA-binding domain superfamily/Winged helix DNA-binding domain"/>
    <property type="match status" value="1"/>
</dbReference>
<proteinExistence type="inferred from homology"/>
<dbReference type="Pfam" id="PF00126">
    <property type="entry name" value="HTH_1"/>
    <property type="match status" value="1"/>
</dbReference>
<dbReference type="OrthoDB" id="570111at2"/>
<evidence type="ECO:0000256" key="3">
    <source>
        <dbReference type="ARBA" id="ARBA00023125"/>
    </source>
</evidence>
<evidence type="ECO:0000256" key="1">
    <source>
        <dbReference type="ARBA" id="ARBA00009437"/>
    </source>
</evidence>
<evidence type="ECO:0000259" key="5">
    <source>
        <dbReference type="PROSITE" id="PS50931"/>
    </source>
</evidence>
<keyword evidence="2" id="KW-0805">Transcription regulation</keyword>
<evidence type="ECO:0000256" key="4">
    <source>
        <dbReference type="ARBA" id="ARBA00023163"/>
    </source>
</evidence>
<evidence type="ECO:0000313" key="7">
    <source>
        <dbReference type="Proteomes" id="UP000037931"/>
    </source>
</evidence>
<dbReference type="GO" id="GO:0006351">
    <property type="term" value="P:DNA-templated transcription"/>
    <property type="evidence" value="ECO:0007669"/>
    <property type="project" value="TreeGrafter"/>
</dbReference>
<dbReference type="PROSITE" id="PS50931">
    <property type="entry name" value="HTH_LYSR"/>
    <property type="match status" value="1"/>
</dbReference>
<dbReference type="GO" id="GO:0043565">
    <property type="term" value="F:sequence-specific DNA binding"/>
    <property type="evidence" value="ECO:0007669"/>
    <property type="project" value="TreeGrafter"/>
</dbReference>
<dbReference type="CDD" id="cd05466">
    <property type="entry name" value="PBP2_LTTR_substrate"/>
    <property type="match status" value="1"/>
</dbReference>
<dbReference type="SUPFAM" id="SSF53850">
    <property type="entry name" value="Periplasmic binding protein-like II"/>
    <property type="match status" value="1"/>
</dbReference>
<evidence type="ECO:0000313" key="6">
    <source>
        <dbReference type="EMBL" id="KPA91264.1"/>
    </source>
</evidence>
<dbReference type="AlphaFoldDB" id="A0A0M9GHC8"/>
<keyword evidence="7" id="KW-1185">Reference proteome</keyword>
<dbReference type="Proteomes" id="UP000037931">
    <property type="component" value="Unassembled WGS sequence"/>
</dbReference>
<dbReference type="RefSeq" id="WP_054062623.1">
    <property type="nucleotide sequence ID" value="NZ_JSYZ01000007.1"/>
</dbReference>
<name>A0A0M9GHC8_9PSED</name>
<gene>
    <name evidence="6" type="ORF">PF66_02147</name>
</gene>
<dbReference type="Pfam" id="PF03466">
    <property type="entry name" value="LysR_substrate"/>
    <property type="match status" value="1"/>
</dbReference>
<dbReference type="GO" id="GO:0003700">
    <property type="term" value="F:DNA-binding transcription factor activity"/>
    <property type="evidence" value="ECO:0007669"/>
    <property type="project" value="InterPro"/>
</dbReference>
<dbReference type="PANTHER" id="PTHR30537:SF3">
    <property type="entry name" value="TRANSCRIPTIONAL REGULATORY PROTEIN"/>
    <property type="match status" value="1"/>
</dbReference>
<dbReference type="PANTHER" id="PTHR30537">
    <property type="entry name" value="HTH-TYPE TRANSCRIPTIONAL REGULATOR"/>
    <property type="match status" value="1"/>
</dbReference>